<sequence>MASVFHNLLSQPQFDSLDFADVRCLTEREKADIVECLDAALLSFLSEINFSHRFCQNDSKLRDDLWSWSRENLSGVCICEDEILKGILDEAAAIVEYYYPHAHHDTRLQMAISMAAGLTADDGVTPAASREAFAKFHYDLWCGMPDSGKDEWSKMYLNVIRNFARHFGASDPRMGTIGANGLAGFAEATFMEDSLAMALPPHFSQAQPGMDDHGCCPDGFAYFFRSLSGVTGPLMLGMFKPGRDLEVPLEYWITSIVPLTTFINLINDLLSFPKEMLAGEAHNYMSLQTQAKRQGCQLSAFAQEDDCDARWTFRDTICETMDLLCDAIRSLDRAFIQFHGVCLNHGNDDQWSSELASQVWKAFRNGIISWHINRPRYGLGTLRRIFTKEILITE</sequence>
<protein>
    <recommendedName>
        <fullName evidence="5">Terpene synthase</fullName>
    </recommendedName>
</protein>
<keyword evidence="2" id="KW-0456">Lyase</keyword>
<evidence type="ECO:0000256" key="1">
    <source>
        <dbReference type="ARBA" id="ARBA00007946"/>
    </source>
</evidence>
<evidence type="ECO:0000256" key="2">
    <source>
        <dbReference type="ARBA" id="ARBA00023239"/>
    </source>
</evidence>
<reference evidence="3 4" key="1">
    <citation type="submission" date="2016-07" db="EMBL/GenBank/DDBJ databases">
        <title>Multiple horizontal gene transfer events from other fungi enriched the ability of initially mycotrophic Trichoderma (Ascomycota) to feed on dead plant biomass.</title>
        <authorList>
            <consortium name="DOE Joint Genome Institute"/>
            <person name="Aerts A."/>
            <person name="Atanasova L."/>
            <person name="Chenthamara K."/>
            <person name="Zhang J."/>
            <person name="Grujic M."/>
            <person name="Henrissat B."/>
            <person name="Kuo A."/>
            <person name="Salamov A."/>
            <person name="Lipzen A."/>
            <person name="Labutti K."/>
            <person name="Barry K."/>
            <person name="Miao Y."/>
            <person name="Rahimi M.J."/>
            <person name="Shen Q."/>
            <person name="Grigoriev I.V."/>
            <person name="Kubicek C.P."/>
            <person name="Druzhinina I.S."/>
        </authorList>
    </citation>
    <scope>NUCLEOTIDE SEQUENCE [LARGE SCALE GENOMIC DNA]</scope>
    <source>
        <strain evidence="3 4">CBS 433.97</strain>
    </source>
</reference>
<dbReference type="SUPFAM" id="SSF48576">
    <property type="entry name" value="Terpenoid synthases"/>
    <property type="match status" value="1"/>
</dbReference>
<dbReference type="Gene3D" id="1.10.600.10">
    <property type="entry name" value="Farnesyl Diphosphate Synthase"/>
    <property type="match status" value="1"/>
</dbReference>
<dbReference type="SFLD" id="SFLDG01021">
    <property type="entry name" value="Trichodiene_Synthase_Like"/>
    <property type="match status" value="1"/>
</dbReference>
<name>A0A2T3Z7W4_TRIA4</name>
<organism evidence="3 4">
    <name type="scientific">Trichoderma asperellum (strain ATCC 204424 / CBS 433.97 / NBRC 101777)</name>
    <dbReference type="NCBI Taxonomy" id="1042311"/>
    <lineage>
        <taxon>Eukaryota</taxon>
        <taxon>Fungi</taxon>
        <taxon>Dikarya</taxon>
        <taxon>Ascomycota</taxon>
        <taxon>Pezizomycotina</taxon>
        <taxon>Sordariomycetes</taxon>
        <taxon>Hypocreomycetidae</taxon>
        <taxon>Hypocreales</taxon>
        <taxon>Hypocreaceae</taxon>
        <taxon>Trichoderma</taxon>
    </lineage>
</organism>
<dbReference type="Proteomes" id="UP000240493">
    <property type="component" value="Unassembled WGS sequence"/>
</dbReference>
<evidence type="ECO:0000313" key="4">
    <source>
        <dbReference type="Proteomes" id="UP000240493"/>
    </source>
</evidence>
<dbReference type="InterPro" id="IPR024652">
    <property type="entry name" value="Trichodiene_synth"/>
</dbReference>
<dbReference type="STRING" id="1042311.A0A2T3Z7W4"/>
<dbReference type="EMBL" id="KZ679262">
    <property type="protein sequence ID" value="PTB40911.1"/>
    <property type="molecule type" value="Genomic_DNA"/>
</dbReference>
<dbReference type="AlphaFoldDB" id="A0A2T3Z7W4"/>
<dbReference type="SFLD" id="SFLDS00005">
    <property type="entry name" value="Isoprenoid_Synthase_Type_I"/>
    <property type="match status" value="1"/>
</dbReference>
<proteinExistence type="inferred from homology"/>
<dbReference type="GO" id="GO:0016838">
    <property type="term" value="F:carbon-oxygen lyase activity, acting on phosphates"/>
    <property type="evidence" value="ECO:0007669"/>
    <property type="project" value="InterPro"/>
</dbReference>
<keyword evidence="4" id="KW-1185">Reference proteome</keyword>
<dbReference type="InterPro" id="IPR008949">
    <property type="entry name" value="Isoprenoid_synthase_dom_sf"/>
</dbReference>
<dbReference type="OrthoDB" id="2998174at2759"/>
<comment type="similarity">
    <text evidence="1">Belongs to the trichodiene synthase family.</text>
</comment>
<evidence type="ECO:0008006" key="5">
    <source>
        <dbReference type="Google" id="ProtNLM"/>
    </source>
</evidence>
<evidence type="ECO:0000313" key="3">
    <source>
        <dbReference type="EMBL" id="PTB40911.1"/>
    </source>
</evidence>
<accession>A0A2T3Z7W4</accession>
<gene>
    <name evidence="3" type="ORF">M441DRAFT_69334</name>
</gene>